<sequence>MRDRALNERATLSFPCLIGKLCRGANIPPNNLVDRWGEAFRLTQVSKIKDVANHLIGAKSAAVGTLAVIPHVPLEIPQASRDPEQGESSQPSTKAPPPPASASQTSGTFITIPMLFLEKLVADQRQTRTLVDQIVLRMPQLIETKVLAAKKKIKDEMRTELSVLKNRMDGLENLIQDRFQATGSADTEEFRIQLAEMRTQIANLDEKPAQVPTPVMPESLMQMLSRAPSTQTLDDLWGETPTSKSGKRKHITGELDEETPTDAAREARRQEKRARRALKREAREKEAFDQRQRDAALVGGSGSGAPASTNEDHLMMSRDLRVPPLIRVPMLIQRPASRVP</sequence>
<dbReference type="HOGENOM" id="CLU_021776_1_0_1"/>
<proteinExistence type="predicted"/>
<dbReference type="PaxDb" id="4113-PGSC0003DMT400088721"/>
<reference evidence="3" key="2">
    <citation type="submission" date="2015-06" db="UniProtKB">
        <authorList>
            <consortium name="EnsemblPlants"/>
        </authorList>
    </citation>
    <scope>IDENTIFICATION</scope>
    <source>
        <strain evidence="3">DM1-3 516 R44</strain>
    </source>
</reference>
<evidence type="ECO:0000313" key="3">
    <source>
        <dbReference type="EnsemblPlants" id="PGSC0003DMT400088721"/>
    </source>
</evidence>
<dbReference type="AlphaFoldDB" id="M1DGK6"/>
<evidence type="ECO:0008006" key="5">
    <source>
        <dbReference type="Google" id="ProtNLM"/>
    </source>
</evidence>
<evidence type="ECO:0000256" key="2">
    <source>
        <dbReference type="SAM" id="MobiDB-lite"/>
    </source>
</evidence>
<evidence type="ECO:0000256" key="1">
    <source>
        <dbReference type="SAM" id="Coils"/>
    </source>
</evidence>
<feature type="region of interest" description="Disordered" evidence="2">
    <location>
        <begin position="78"/>
        <end position="105"/>
    </location>
</feature>
<accession>M1DGK6</accession>
<dbReference type="Proteomes" id="UP000011115">
    <property type="component" value="Unassembled WGS sequence"/>
</dbReference>
<feature type="compositionally biased region" description="Basic and acidic residues" evidence="2">
    <location>
        <begin position="279"/>
        <end position="294"/>
    </location>
</feature>
<keyword evidence="1" id="KW-0175">Coiled coil</keyword>
<dbReference type="EnsemblPlants" id="PGSC0003DMT400088721">
    <property type="protein sequence ID" value="PGSC0003DMT400088721"/>
    <property type="gene ID" value="PGSC0003DMG400038292"/>
</dbReference>
<reference evidence="4" key="1">
    <citation type="journal article" date="2011" name="Nature">
        <title>Genome sequence and analysis of the tuber crop potato.</title>
        <authorList>
            <consortium name="The Potato Genome Sequencing Consortium"/>
        </authorList>
    </citation>
    <scope>NUCLEOTIDE SEQUENCE [LARGE SCALE GENOMIC DNA]</scope>
    <source>
        <strain evidence="4">cv. DM1-3 516 R44</strain>
    </source>
</reference>
<feature type="coiled-coil region" evidence="1">
    <location>
        <begin position="147"/>
        <end position="207"/>
    </location>
</feature>
<organism evidence="3 4">
    <name type="scientific">Solanum tuberosum</name>
    <name type="common">Potato</name>
    <dbReference type="NCBI Taxonomy" id="4113"/>
    <lineage>
        <taxon>Eukaryota</taxon>
        <taxon>Viridiplantae</taxon>
        <taxon>Streptophyta</taxon>
        <taxon>Embryophyta</taxon>
        <taxon>Tracheophyta</taxon>
        <taxon>Spermatophyta</taxon>
        <taxon>Magnoliopsida</taxon>
        <taxon>eudicotyledons</taxon>
        <taxon>Gunneridae</taxon>
        <taxon>Pentapetalae</taxon>
        <taxon>asterids</taxon>
        <taxon>lamiids</taxon>
        <taxon>Solanales</taxon>
        <taxon>Solanaceae</taxon>
        <taxon>Solanoideae</taxon>
        <taxon>Solaneae</taxon>
        <taxon>Solanum</taxon>
    </lineage>
</organism>
<evidence type="ECO:0000313" key="4">
    <source>
        <dbReference type="Proteomes" id="UP000011115"/>
    </source>
</evidence>
<keyword evidence="4" id="KW-1185">Reference proteome</keyword>
<protein>
    <recommendedName>
        <fullName evidence="5">Integrase core domain containing protein</fullName>
    </recommendedName>
</protein>
<dbReference type="InParanoid" id="M1DGK6"/>
<feature type="region of interest" description="Disordered" evidence="2">
    <location>
        <begin position="229"/>
        <end position="313"/>
    </location>
</feature>
<name>M1DGK6_SOLTU</name>
<dbReference type="Gramene" id="PGSC0003DMT400088721">
    <property type="protein sequence ID" value="PGSC0003DMT400088721"/>
    <property type="gene ID" value="PGSC0003DMG400038292"/>
</dbReference>